<evidence type="ECO:0000256" key="4">
    <source>
        <dbReference type="ARBA" id="ARBA00023163"/>
    </source>
</evidence>
<dbReference type="PROSITE" id="PS50042">
    <property type="entry name" value="CNMP_BINDING_3"/>
    <property type="match status" value="1"/>
</dbReference>
<evidence type="ECO:0000259" key="5">
    <source>
        <dbReference type="PROSITE" id="PS50042"/>
    </source>
</evidence>
<dbReference type="Pfam" id="PF00027">
    <property type="entry name" value="cNMP_binding"/>
    <property type="match status" value="1"/>
</dbReference>
<dbReference type="GO" id="GO:0005829">
    <property type="term" value="C:cytosol"/>
    <property type="evidence" value="ECO:0007669"/>
    <property type="project" value="TreeGrafter"/>
</dbReference>
<protein>
    <submittedName>
        <fullName evidence="7">Crp/Fnr family transcriptional regulator</fullName>
    </submittedName>
</protein>
<dbReference type="SUPFAM" id="SSF46785">
    <property type="entry name" value="Winged helix' DNA-binding domain"/>
    <property type="match status" value="1"/>
</dbReference>
<feature type="domain" description="Cyclic nucleotide-binding" evidence="5">
    <location>
        <begin position="31"/>
        <end position="114"/>
    </location>
</feature>
<evidence type="ECO:0000256" key="2">
    <source>
        <dbReference type="ARBA" id="ARBA00023125"/>
    </source>
</evidence>
<organism evidence="7 8">
    <name type="scientific">Paenibacillus psychroresistens</name>
    <dbReference type="NCBI Taxonomy" id="1778678"/>
    <lineage>
        <taxon>Bacteria</taxon>
        <taxon>Bacillati</taxon>
        <taxon>Bacillota</taxon>
        <taxon>Bacilli</taxon>
        <taxon>Bacillales</taxon>
        <taxon>Paenibacillaceae</taxon>
        <taxon>Paenibacillus</taxon>
    </lineage>
</organism>
<dbReference type="InterPro" id="IPR018490">
    <property type="entry name" value="cNMP-bd_dom_sf"/>
</dbReference>
<dbReference type="KEGG" id="ppsc:EHS13_12305"/>
<sequence length="222" mass="25380">MDSIMDQADFQELDSIKAIILSAFHTYGVTKTYKKNEFIFQENDPPQAAYYVDLGLIKISQSSQEGQGITLFLRYAGEIFGNAELLTNLHRKRYAKCLVDSQIISLDARKFLELAKGDAEFAYSLAVIGARRLLQTQNVVEALISRPVAWRLAWFLGQMGKQKDGVLEVQLQLSHEEISYVIGCSRQTVTEILNKWREDARIDYTKKKITILDPSRFFQCNL</sequence>
<keyword evidence="3" id="KW-0010">Activator</keyword>
<gene>
    <name evidence="7" type="ORF">EHS13_12305</name>
</gene>
<dbReference type="InterPro" id="IPR014710">
    <property type="entry name" value="RmlC-like_jellyroll"/>
</dbReference>
<evidence type="ECO:0000259" key="6">
    <source>
        <dbReference type="PROSITE" id="PS51063"/>
    </source>
</evidence>
<dbReference type="PROSITE" id="PS51063">
    <property type="entry name" value="HTH_CRP_2"/>
    <property type="match status" value="1"/>
</dbReference>
<dbReference type="SMART" id="SM00419">
    <property type="entry name" value="HTH_CRP"/>
    <property type="match status" value="1"/>
</dbReference>
<dbReference type="SMART" id="SM00100">
    <property type="entry name" value="cNMP"/>
    <property type="match status" value="1"/>
</dbReference>
<evidence type="ECO:0000313" key="8">
    <source>
        <dbReference type="Proteomes" id="UP000426246"/>
    </source>
</evidence>
<keyword evidence="4" id="KW-0804">Transcription</keyword>
<dbReference type="InterPro" id="IPR012318">
    <property type="entry name" value="HTH_CRP"/>
</dbReference>
<dbReference type="InterPro" id="IPR036390">
    <property type="entry name" value="WH_DNA-bd_sf"/>
</dbReference>
<dbReference type="InterPro" id="IPR050397">
    <property type="entry name" value="Env_Response_Regulators"/>
</dbReference>
<dbReference type="Gene3D" id="2.60.120.10">
    <property type="entry name" value="Jelly Rolls"/>
    <property type="match status" value="1"/>
</dbReference>
<dbReference type="AlphaFoldDB" id="A0A6B8RHQ7"/>
<dbReference type="InterPro" id="IPR000595">
    <property type="entry name" value="cNMP-bd_dom"/>
</dbReference>
<dbReference type="OrthoDB" id="9810708at2"/>
<dbReference type="Proteomes" id="UP000426246">
    <property type="component" value="Chromosome"/>
</dbReference>
<dbReference type="RefSeq" id="WP_155700645.1">
    <property type="nucleotide sequence ID" value="NZ_CP034235.1"/>
</dbReference>
<keyword evidence="8" id="KW-1185">Reference proteome</keyword>
<keyword evidence="1" id="KW-0805">Transcription regulation</keyword>
<dbReference type="Pfam" id="PF13545">
    <property type="entry name" value="HTH_Crp_2"/>
    <property type="match status" value="1"/>
</dbReference>
<feature type="domain" description="HTH crp-type" evidence="6">
    <location>
        <begin position="146"/>
        <end position="215"/>
    </location>
</feature>
<dbReference type="GO" id="GO:0003700">
    <property type="term" value="F:DNA-binding transcription factor activity"/>
    <property type="evidence" value="ECO:0007669"/>
    <property type="project" value="TreeGrafter"/>
</dbReference>
<evidence type="ECO:0000256" key="1">
    <source>
        <dbReference type="ARBA" id="ARBA00023015"/>
    </source>
</evidence>
<evidence type="ECO:0000313" key="7">
    <source>
        <dbReference type="EMBL" id="QGQ95609.1"/>
    </source>
</evidence>
<dbReference type="PANTHER" id="PTHR24567:SF74">
    <property type="entry name" value="HTH-TYPE TRANSCRIPTIONAL REGULATOR ARCR"/>
    <property type="match status" value="1"/>
</dbReference>
<dbReference type="SUPFAM" id="SSF51206">
    <property type="entry name" value="cAMP-binding domain-like"/>
    <property type="match status" value="1"/>
</dbReference>
<dbReference type="EMBL" id="CP034235">
    <property type="protein sequence ID" value="QGQ95609.1"/>
    <property type="molecule type" value="Genomic_DNA"/>
</dbReference>
<name>A0A6B8RHQ7_9BACL</name>
<keyword evidence="2" id="KW-0238">DNA-binding</keyword>
<accession>A0A6B8RHQ7</accession>
<evidence type="ECO:0000256" key="3">
    <source>
        <dbReference type="ARBA" id="ARBA00023159"/>
    </source>
</evidence>
<proteinExistence type="predicted"/>
<dbReference type="GO" id="GO:0003677">
    <property type="term" value="F:DNA binding"/>
    <property type="evidence" value="ECO:0007669"/>
    <property type="project" value="UniProtKB-KW"/>
</dbReference>
<dbReference type="PANTHER" id="PTHR24567">
    <property type="entry name" value="CRP FAMILY TRANSCRIPTIONAL REGULATORY PROTEIN"/>
    <property type="match status" value="1"/>
</dbReference>
<reference evidence="8" key="1">
    <citation type="submission" date="2018-11" db="EMBL/GenBank/DDBJ databases">
        <title>Complete genome sequence of Paenibacillus sp. ML311-T8.</title>
        <authorList>
            <person name="Nam Y.-D."/>
            <person name="Kang J."/>
            <person name="Chung W.-H."/>
            <person name="Park Y.S."/>
        </authorList>
    </citation>
    <scope>NUCLEOTIDE SEQUENCE [LARGE SCALE GENOMIC DNA]</scope>
    <source>
        <strain evidence="8">ML311-T8</strain>
    </source>
</reference>
<dbReference type="CDD" id="cd00038">
    <property type="entry name" value="CAP_ED"/>
    <property type="match status" value="1"/>
</dbReference>